<dbReference type="OMA" id="RQNFASK"/>
<keyword evidence="4" id="KW-0862">Zinc</keyword>
<organism evidence="7 8">
    <name type="scientific">Hippocampus comes</name>
    <name type="common">Tiger tail seahorse</name>
    <dbReference type="NCBI Taxonomy" id="109280"/>
    <lineage>
        <taxon>Eukaryota</taxon>
        <taxon>Metazoa</taxon>
        <taxon>Chordata</taxon>
        <taxon>Craniata</taxon>
        <taxon>Vertebrata</taxon>
        <taxon>Euteleostomi</taxon>
        <taxon>Actinopterygii</taxon>
        <taxon>Neopterygii</taxon>
        <taxon>Teleostei</taxon>
        <taxon>Neoteleostei</taxon>
        <taxon>Acanthomorphata</taxon>
        <taxon>Syngnathiaria</taxon>
        <taxon>Syngnathiformes</taxon>
        <taxon>Syngnathoidei</taxon>
        <taxon>Syngnathidae</taxon>
        <taxon>Hippocampus</taxon>
    </lineage>
</organism>
<dbReference type="PANTHER" id="PTHR23235:SF120">
    <property type="entry name" value="KRUPPEL-LIKE FACTOR 15"/>
    <property type="match status" value="1"/>
</dbReference>
<evidence type="ECO:0000259" key="6">
    <source>
        <dbReference type="PROSITE" id="PS50157"/>
    </source>
</evidence>
<sequence length="105" mass="11646">MDFGLDSASCLTHLRKHTGEKPFACSTCGERFTRKDTLTVHMRTHTGEKPFPCSTFSLKSSLVTLTRTHTGEKPFGCPLCRQNFASKYQLNKHDCAGGSQTHPKA</sequence>
<keyword evidence="1" id="KW-0479">Metal-binding</keyword>
<reference evidence="7" key="1">
    <citation type="submission" date="2025-08" db="UniProtKB">
        <authorList>
            <consortium name="Ensembl"/>
        </authorList>
    </citation>
    <scope>IDENTIFICATION</scope>
</reference>
<dbReference type="FunFam" id="3.30.160.60:FF:000100">
    <property type="entry name" value="Zinc finger 45-like"/>
    <property type="match status" value="1"/>
</dbReference>
<dbReference type="InterPro" id="IPR013087">
    <property type="entry name" value="Znf_C2H2_type"/>
</dbReference>
<dbReference type="Pfam" id="PF00096">
    <property type="entry name" value="zf-C2H2"/>
    <property type="match status" value="1"/>
</dbReference>
<keyword evidence="3 5" id="KW-0863">Zinc-finger</keyword>
<reference evidence="7" key="2">
    <citation type="submission" date="2025-09" db="UniProtKB">
        <authorList>
            <consortium name="Ensembl"/>
        </authorList>
    </citation>
    <scope>IDENTIFICATION</scope>
</reference>
<keyword evidence="2" id="KW-0677">Repeat</keyword>
<dbReference type="GO" id="GO:0008270">
    <property type="term" value="F:zinc ion binding"/>
    <property type="evidence" value="ECO:0007669"/>
    <property type="project" value="UniProtKB-KW"/>
</dbReference>
<dbReference type="InterPro" id="IPR036236">
    <property type="entry name" value="Znf_C2H2_sf"/>
</dbReference>
<evidence type="ECO:0000313" key="8">
    <source>
        <dbReference type="Proteomes" id="UP000264820"/>
    </source>
</evidence>
<dbReference type="PANTHER" id="PTHR23235">
    <property type="entry name" value="KRUEPPEL-LIKE TRANSCRIPTION FACTOR"/>
    <property type="match status" value="1"/>
</dbReference>
<dbReference type="PROSITE" id="PS50157">
    <property type="entry name" value="ZINC_FINGER_C2H2_2"/>
    <property type="match status" value="1"/>
</dbReference>
<protein>
    <recommendedName>
        <fullName evidence="6">C2H2-type domain-containing protein</fullName>
    </recommendedName>
</protein>
<dbReference type="Ensembl" id="ENSHCOT00000004453.1">
    <property type="protein sequence ID" value="ENSHCOP00000021120.1"/>
    <property type="gene ID" value="ENSHCOG00000007706.1"/>
</dbReference>
<dbReference type="FunFam" id="3.30.160.60:FF:002343">
    <property type="entry name" value="Zinc finger protein 33A"/>
    <property type="match status" value="1"/>
</dbReference>
<evidence type="ECO:0000256" key="2">
    <source>
        <dbReference type="ARBA" id="ARBA00022737"/>
    </source>
</evidence>
<evidence type="ECO:0000313" key="7">
    <source>
        <dbReference type="Ensembl" id="ENSHCOP00000021120.1"/>
    </source>
</evidence>
<evidence type="ECO:0000256" key="4">
    <source>
        <dbReference type="ARBA" id="ARBA00022833"/>
    </source>
</evidence>
<dbReference type="PROSITE" id="PS00028">
    <property type="entry name" value="ZINC_FINGER_C2H2_1"/>
    <property type="match status" value="1"/>
</dbReference>
<dbReference type="SUPFAM" id="SSF57667">
    <property type="entry name" value="beta-beta-alpha zinc fingers"/>
    <property type="match status" value="2"/>
</dbReference>
<proteinExistence type="predicted"/>
<feature type="domain" description="C2H2-type" evidence="6">
    <location>
        <begin position="23"/>
        <end position="50"/>
    </location>
</feature>
<dbReference type="Proteomes" id="UP000264820">
    <property type="component" value="Unplaced"/>
</dbReference>
<name>A0A3Q3DUV7_HIPCM</name>
<dbReference type="Gene3D" id="3.30.160.60">
    <property type="entry name" value="Classic Zinc Finger"/>
    <property type="match status" value="3"/>
</dbReference>
<evidence type="ECO:0000256" key="3">
    <source>
        <dbReference type="ARBA" id="ARBA00022771"/>
    </source>
</evidence>
<dbReference type="GO" id="GO:0000978">
    <property type="term" value="F:RNA polymerase II cis-regulatory region sequence-specific DNA binding"/>
    <property type="evidence" value="ECO:0007669"/>
    <property type="project" value="TreeGrafter"/>
</dbReference>
<evidence type="ECO:0000256" key="5">
    <source>
        <dbReference type="PROSITE-ProRule" id="PRU00042"/>
    </source>
</evidence>
<dbReference type="AlphaFoldDB" id="A0A3Q3DUV7"/>
<keyword evidence="8" id="KW-1185">Reference proteome</keyword>
<dbReference type="GeneTree" id="ENSGT00940000162586"/>
<accession>A0A3Q3DUV7</accession>
<dbReference type="SMART" id="SM00355">
    <property type="entry name" value="ZnF_C2H2"/>
    <property type="match status" value="2"/>
</dbReference>
<dbReference type="GO" id="GO:0000981">
    <property type="term" value="F:DNA-binding transcription factor activity, RNA polymerase II-specific"/>
    <property type="evidence" value="ECO:0007669"/>
    <property type="project" value="TreeGrafter"/>
</dbReference>
<evidence type="ECO:0000256" key="1">
    <source>
        <dbReference type="ARBA" id="ARBA00022723"/>
    </source>
</evidence>